<evidence type="ECO:0000313" key="2">
    <source>
        <dbReference type="EMBL" id="BAD29100.1"/>
    </source>
</evidence>
<evidence type="ECO:0000313" key="3">
    <source>
        <dbReference type="Proteomes" id="UP000000763"/>
    </source>
</evidence>
<dbReference type="EMBL" id="AP005700">
    <property type="protein sequence ID" value="BAD29100.1"/>
    <property type="molecule type" value="Genomic_DNA"/>
</dbReference>
<organism evidence="2 3">
    <name type="scientific">Oryza sativa subsp. japonica</name>
    <name type="common">Rice</name>
    <dbReference type="NCBI Taxonomy" id="39947"/>
    <lineage>
        <taxon>Eukaryota</taxon>
        <taxon>Viridiplantae</taxon>
        <taxon>Streptophyta</taxon>
        <taxon>Embryophyta</taxon>
        <taxon>Tracheophyta</taxon>
        <taxon>Spermatophyta</taxon>
        <taxon>Magnoliopsida</taxon>
        <taxon>Liliopsida</taxon>
        <taxon>Poales</taxon>
        <taxon>Poaceae</taxon>
        <taxon>BOP clade</taxon>
        <taxon>Oryzoideae</taxon>
        <taxon>Oryzeae</taxon>
        <taxon>Oryzinae</taxon>
        <taxon>Oryza</taxon>
        <taxon>Oryza sativa</taxon>
    </lineage>
</organism>
<name>Q6EQH0_ORYSJ</name>
<proteinExistence type="predicted"/>
<protein>
    <submittedName>
        <fullName evidence="2">Uncharacterized protein</fullName>
    </submittedName>
</protein>
<reference evidence="3" key="2">
    <citation type="journal article" date="2008" name="Nucleic Acids Res.">
        <title>The rice annotation project database (RAP-DB): 2008 update.</title>
        <authorList>
            <consortium name="The rice annotation project (RAP)"/>
        </authorList>
    </citation>
    <scope>GENOME REANNOTATION</scope>
    <source>
        <strain evidence="3">cv. Nipponbare</strain>
    </source>
</reference>
<feature type="compositionally biased region" description="Acidic residues" evidence="1">
    <location>
        <begin position="22"/>
        <end position="31"/>
    </location>
</feature>
<gene>
    <name evidence="2" type="primary">OSJNBb0085I16.16</name>
</gene>
<sequence length="88" mass="9786">MTKSTNHEDEENSRRRQTQPTDVDEDNDVGDPVDSNRESEIISRRRHSSISNRVNVRANEAEVLVMMSVTIIHQIGVIAVADASLGGK</sequence>
<feature type="compositionally biased region" description="Basic and acidic residues" evidence="1">
    <location>
        <begin position="34"/>
        <end position="43"/>
    </location>
</feature>
<dbReference type="Proteomes" id="UP000000763">
    <property type="component" value="Chromosome 9"/>
</dbReference>
<reference evidence="3" key="1">
    <citation type="journal article" date="2005" name="Nature">
        <title>The map-based sequence of the rice genome.</title>
        <authorList>
            <consortium name="International rice genome sequencing project (IRGSP)"/>
            <person name="Matsumoto T."/>
            <person name="Wu J."/>
            <person name="Kanamori H."/>
            <person name="Katayose Y."/>
            <person name="Fujisawa M."/>
            <person name="Namiki N."/>
            <person name="Mizuno H."/>
            <person name="Yamamoto K."/>
            <person name="Antonio B.A."/>
            <person name="Baba T."/>
            <person name="Sakata K."/>
            <person name="Nagamura Y."/>
            <person name="Aoki H."/>
            <person name="Arikawa K."/>
            <person name="Arita K."/>
            <person name="Bito T."/>
            <person name="Chiden Y."/>
            <person name="Fujitsuka N."/>
            <person name="Fukunaka R."/>
            <person name="Hamada M."/>
            <person name="Harada C."/>
            <person name="Hayashi A."/>
            <person name="Hijishita S."/>
            <person name="Honda M."/>
            <person name="Hosokawa S."/>
            <person name="Ichikawa Y."/>
            <person name="Idonuma A."/>
            <person name="Iijima M."/>
            <person name="Ikeda M."/>
            <person name="Ikeno M."/>
            <person name="Ito K."/>
            <person name="Ito S."/>
            <person name="Ito T."/>
            <person name="Ito Y."/>
            <person name="Ito Y."/>
            <person name="Iwabuchi A."/>
            <person name="Kamiya K."/>
            <person name="Karasawa W."/>
            <person name="Kurita K."/>
            <person name="Katagiri S."/>
            <person name="Kikuta A."/>
            <person name="Kobayashi H."/>
            <person name="Kobayashi N."/>
            <person name="Machita K."/>
            <person name="Maehara T."/>
            <person name="Masukawa M."/>
            <person name="Mizubayashi T."/>
            <person name="Mukai Y."/>
            <person name="Nagasaki H."/>
            <person name="Nagata Y."/>
            <person name="Naito S."/>
            <person name="Nakashima M."/>
            <person name="Nakama Y."/>
            <person name="Nakamichi Y."/>
            <person name="Nakamura M."/>
            <person name="Meguro A."/>
            <person name="Negishi M."/>
            <person name="Ohta I."/>
            <person name="Ohta T."/>
            <person name="Okamoto M."/>
            <person name="Ono N."/>
            <person name="Saji S."/>
            <person name="Sakaguchi M."/>
            <person name="Sakai K."/>
            <person name="Shibata M."/>
            <person name="Shimokawa T."/>
            <person name="Song J."/>
            <person name="Takazaki Y."/>
            <person name="Terasawa K."/>
            <person name="Tsugane M."/>
            <person name="Tsuji K."/>
            <person name="Ueda S."/>
            <person name="Waki K."/>
            <person name="Yamagata H."/>
            <person name="Yamamoto M."/>
            <person name="Yamamoto S."/>
            <person name="Yamane H."/>
            <person name="Yoshiki S."/>
            <person name="Yoshihara R."/>
            <person name="Yukawa K."/>
            <person name="Zhong H."/>
            <person name="Yano M."/>
            <person name="Yuan Q."/>
            <person name="Ouyang S."/>
            <person name="Liu J."/>
            <person name="Jones K.M."/>
            <person name="Gansberger K."/>
            <person name="Moffat K."/>
            <person name="Hill J."/>
            <person name="Bera J."/>
            <person name="Fadrosh D."/>
            <person name="Jin S."/>
            <person name="Johri S."/>
            <person name="Kim M."/>
            <person name="Overton L."/>
            <person name="Reardon M."/>
            <person name="Tsitrin T."/>
            <person name="Vuong H."/>
            <person name="Weaver B."/>
            <person name="Ciecko A."/>
            <person name="Tallon L."/>
            <person name="Jackson J."/>
            <person name="Pai G."/>
            <person name="Aken S.V."/>
            <person name="Utterback T."/>
            <person name="Reidmuller S."/>
            <person name="Feldblyum T."/>
            <person name="Hsiao J."/>
            <person name="Zismann V."/>
            <person name="Iobst S."/>
            <person name="de Vazeille A.R."/>
            <person name="Buell C.R."/>
            <person name="Ying K."/>
            <person name="Li Y."/>
            <person name="Lu T."/>
            <person name="Huang Y."/>
            <person name="Zhao Q."/>
            <person name="Feng Q."/>
            <person name="Zhang L."/>
            <person name="Zhu J."/>
            <person name="Weng Q."/>
            <person name="Mu J."/>
            <person name="Lu Y."/>
            <person name="Fan D."/>
            <person name="Liu Y."/>
            <person name="Guan J."/>
            <person name="Zhang Y."/>
            <person name="Yu S."/>
            <person name="Liu X."/>
            <person name="Zhang Y."/>
            <person name="Hong G."/>
            <person name="Han B."/>
            <person name="Choisne N."/>
            <person name="Demange N."/>
            <person name="Orjeda G."/>
            <person name="Samain S."/>
            <person name="Cattolico L."/>
            <person name="Pelletier E."/>
            <person name="Couloux A."/>
            <person name="Segurens B."/>
            <person name="Wincker P."/>
            <person name="D'Hont A."/>
            <person name="Scarpelli C."/>
            <person name="Weissenbach J."/>
            <person name="Salanoubat M."/>
            <person name="Quetier F."/>
            <person name="Yu Y."/>
            <person name="Kim H.R."/>
            <person name="Rambo T."/>
            <person name="Currie J."/>
            <person name="Collura K."/>
            <person name="Luo M."/>
            <person name="Yang T."/>
            <person name="Ammiraju J.S.S."/>
            <person name="Engler F."/>
            <person name="Soderlund C."/>
            <person name="Wing R.A."/>
            <person name="Palmer L.E."/>
            <person name="de la Bastide M."/>
            <person name="Spiegel L."/>
            <person name="Nascimento L."/>
            <person name="Zutavern T."/>
            <person name="O'Shaughnessy A."/>
            <person name="Dike S."/>
            <person name="Dedhia N."/>
            <person name="Preston R."/>
            <person name="Balija V."/>
            <person name="McCombie W.R."/>
            <person name="Chow T."/>
            <person name="Chen H."/>
            <person name="Chung M."/>
            <person name="Chen C."/>
            <person name="Shaw J."/>
            <person name="Wu H."/>
            <person name="Hsiao K."/>
            <person name="Chao Y."/>
            <person name="Chu M."/>
            <person name="Cheng C."/>
            <person name="Hour A."/>
            <person name="Lee P."/>
            <person name="Lin S."/>
            <person name="Lin Y."/>
            <person name="Liou J."/>
            <person name="Liu S."/>
            <person name="Hsing Y."/>
            <person name="Raghuvanshi S."/>
            <person name="Mohanty A."/>
            <person name="Bharti A.K."/>
            <person name="Gaur A."/>
            <person name="Gupta V."/>
            <person name="Kumar D."/>
            <person name="Ravi V."/>
            <person name="Vij S."/>
            <person name="Kapur A."/>
            <person name="Khurana P."/>
            <person name="Khurana P."/>
            <person name="Khurana J.P."/>
            <person name="Tyagi A.K."/>
            <person name="Gaikwad K."/>
            <person name="Singh A."/>
            <person name="Dalal V."/>
            <person name="Srivastava S."/>
            <person name="Dixit A."/>
            <person name="Pal A.K."/>
            <person name="Ghazi I.A."/>
            <person name="Yadav M."/>
            <person name="Pandit A."/>
            <person name="Bhargava A."/>
            <person name="Sureshbabu K."/>
            <person name="Batra K."/>
            <person name="Sharma T.R."/>
            <person name="Mohapatra T."/>
            <person name="Singh N.K."/>
            <person name="Messing J."/>
            <person name="Nelson A.B."/>
            <person name="Fuks G."/>
            <person name="Kavchok S."/>
            <person name="Keizer G."/>
            <person name="Linton E."/>
            <person name="Llaca V."/>
            <person name="Song R."/>
            <person name="Tanyolac B."/>
            <person name="Young S."/>
            <person name="Ho-Il K."/>
            <person name="Hahn J.H."/>
            <person name="Sangsakoo G."/>
            <person name="Vanavichit A."/>
            <person name="de Mattos Luiz.A.T."/>
            <person name="Zimmer P.D."/>
            <person name="Malone G."/>
            <person name="Dellagostin O."/>
            <person name="de Oliveira A.C."/>
            <person name="Bevan M."/>
            <person name="Bancroft I."/>
            <person name="Minx P."/>
            <person name="Cordum H."/>
            <person name="Wilson R."/>
            <person name="Cheng Z."/>
            <person name="Jin W."/>
            <person name="Jiang J."/>
            <person name="Leong S.A."/>
            <person name="Iwama H."/>
            <person name="Gojobori T."/>
            <person name="Itoh T."/>
            <person name="Niimura Y."/>
            <person name="Fujii Y."/>
            <person name="Habara T."/>
            <person name="Sakai H."/>
            <person name="Sato Y."/>
            <person name="Wilson G."/>
            <person name="Kumar K."/>
            <person name="McCouch S."/>
            <person name="Juretic N."/>
            <person name="Hoen D."/>
            <person name="Wright S."/>
            <person name="Bruskiewich R."/>
            <person name="Bureau T."/>
            <person name="Miyao A."/>
            <person name="Hirochika H."/>
            <person name="Nishikawa T."/>
            <person name="Kadowaki K."/>
            <person name="Sugiura M."/>
            <person name="Burr B."/>
            <person name="Sasaki T."/>
        </authorList>
    </citation>
    <scope>NUCLEOTIDE SEQUENCE [LARGE SCALE GENOMIC DNA]</scope>
    <source>
        <strain evidence="3">cv. Nipponbare</strain>
    </source>
</reference>
<evidence type="ECO:0000256" key="1">
    <source>
        <dbReference type="SAM" id="MobiDB-lite"/>
    </source>
</evidence>
<dbReference type="AlphaFoldDB" id="Q6EQH0"/>
<feature type="region of interest" description="Disordered" evidence="1">
    <location>
        <begin position="1"/>
        <end position="49"/>
    </location>
</feature>
<accession>Q6EQH0</accession>